<comment type="caution">
    <text evidence="1">The sequence shown here is derived from an EMBL/GenBank/DDBJ whole genome shotgun (WGS) entry which is preliminary data.</text>
</comment>
<name>A0ABS5YL97_9ACTN</name>
<dbReference type="RefSeq" id="WP_215786496.1">
    <property type="nucleotide sequence ID" value="NZ_JAHKKG010000003.1"/>
</dbReference>
<proteinExistence type="predicted"/>
<evidence type="ECO:0008006" key="3">
    <source>
        <dbReference type="Google" id="ProtNLM"/>
    </source>
</evidence>
<protein>
    <recommendedName>
        <fullName evidence="3">Immunity protein 35 domain-containing protein</fullName>
    </recommendedName>
</protein>
<reference evidence="1 2" key="1">
    <citation type="submission" date="2021-06" db="EMBL/GenBank/DDBJ databases">
        <title>Actinoplanes lichenicola sp. nov., and Actinoplanes ovalisporus sp. nov., isolated from lichen in Thailand.</title>
        <authorList>
            <person name="Saeng-In P."/>
            <person name="Kanchanasin P."/>
            <person name="Yuki M."/>
            <person name="Kudo T."/>
            <person name="Ohkuma M."/>
            <person name="Phongsopitanun W."/>
            <person name="Tanasupawat S."/>
        </authorList>
    </citation>
    <scope>NUCLEOTIDE SEQUENCE [LARGE SCALE GENOMIC DNA]</scope>
    <source>
        <strain evidence="1 2">NBRC 110975</strain>
    </source>
</reference>
<dbReference type="Proteomes" id="UP001519654">
    <property type="component" value="Unassembled WGS sequence"/>
</dbReference>
<gene>
    <name evidence="1" type="ORF">KOI35_11805</name>
</gene>
<accession>A0ABS5YL97</accession>
<evidence type="ECO:0000313" key="2">
    <source>
        <dbReference type="Proteomes" id="UP001519654"/>
    </source>
</evidence>
<sequence>MIDGYEDDPVVAGEDLLDRPGFWAAYLMGMCERDENVPDLFGVDNDDLDTAADALMDEEAWPAFRIPFGGGHTAVVVFANFSEDAGIDYFVTHADWDRRGFLATIDGHFAGPGLAWRELVHIARTPDRSSPGVHDPHARLLLLLPALGDRDTPADAVDVVARALRSAQVVPEHETERLVARLLDHPMFAAARWTMPEPHRDGDEVFGGILVCDAEHSPRRGIRLAQGITREQNDRLARALGTGPG</sequence>
<organism evidence="1 2">
    <name type="scientific">Paractinoplanes bogorensis</name>
    <dbReference type="NCBI Taxonomy" id="1610840"/>
    <lineage>
        <taxon>Bacteria</taxon>
        <taxon>Bacillati</taxon>
        <taxon>Actinomycetota</taxon>
        <taxon>Actinomycetes</taxon>
        <taxon>Micromonosporales</taxon>
        <taxon>Micromonosporaceae</taxon>
        <taxon>Paractinoplanes</taxon>
    </lineage>
</organism>
<keyword evidence="2" id="KW-1185">Reference proteome</keyword>
<dbReference type="EMBL" id="JAHKKG010000003">
    <property type="protein sequence ID" value="MBU2664178.1"/>
    <property type="molecule type" value="Genomic_DNA"/>
</dbReference>
<evidence type="ECO:0000313" key="1">
    <source>
        <dbReference type="EMBL" id="MBU2664178.1"/>
    </source>
</evidence>